<dbReference type="InterPro" id="IPR042070">
    <property type="entry name" value="PucR_C-HTH_sf"/>
</dbReference>
<dbReference type="EMBL" id="CP046996">
    <property type="protein sequence ID" value="QHA01948.1"/>
    <property type="molecule type" value="Genomic_DNA"/>
</dbReference>
<dbReference type="Pfam" id="PF13556">
    <property type="entry name" value="HTH_30"/>
    <property type="match status" value="1"/>
</dbReference>
<name>A0A857DN08_9FIRM</name>
<dbReference type="Proteomes" id="UP000430508">
    <property type="component" value="Chromosome"/>
</dbReference>
<organism evidence="2 3">
    <name type="scientific">Dehalobacter restrictus</name>
    <dbReference type="NCBI Taxonomy" id="55583"/>
    <lineage>
        <taxon>Bacteria</taxon>
        <taxon>Bacillati</taxon>
        <taxon>Bacillota</taxon>
        <taxon>Clostridia</taxon>
        <taxon>Eubacteriales</taxon>
        <taxon>Desulfitobacteriaceae</taxon>
        <taxon>Dehalobacter</taxon>
    </lineage>
</organism>
<evidence type="ECO:0000259" key="1">
    <source>
        <dbReference type="Pfam" id="PF13556"/>
    </source>
</evidence>
<reference evidence="2 3" key="1">
    <citation type="submission" date="2019-12" db="EMBL/GenBank/DDBJ databases">
        <title>Sequence classification of anaerobic respiratory reductive dehalogenases: First we see many, then we see few.</title>
        <authorList>
            <person name="Molenda O."/>
            <person name="Puentes Jacome L.A."/>
            <person name="Cao X."/>
            <person name="Nesbo C.L."/>
            <person name="Tang S."/>
            <person name="Morson N."/>
            <person name="Patron J."/>
            <person name="Lomheim L."/>
            <person name="Wishart D.S."/>
            <person name="Edwards E.A."/>
        </authorList>
    </citation>
    <scope>NUCLEOTIDE SEQUENCE [LARGE SCALE GENOMIC DNA]</scope>
    <source>
        <strain evidence="2 3">12DCA</strain>
    </source>
</reference>
<dbReference type="Gene3D" id="1.10.10.2840">
    <property type="entry name" value="PucR C-terminal helix-turn-helix domain"/>
    <property type="match status" value="1"/>
</dbReference>
<dbReference type="AlphaFoldDB" id="A0A857DN08"/>
<proteinExistence type="predicted"/>
<evidence type="ECO:0000313" key="2">
    <source>
        <dbReference type="EMBL" id="QHA01948.1"/>
    </source>
</evidence>
<accession>A0A857DN08</accession>
<feature type="domain" description="PucR C-terminal helix-turn-helix" evidence="1">
    <location>
        <begin position="1"/>
        <end position="32"/>
    </location>
</feature>
<dbReference type="InterPro" id="IPR025736">
    <property type="entry name" value="PucR_C-HTH_dom"/>
</dbReference>
<sequence length="38" mass="4403">MHRNYLLYRIERISELTGLDLDSSDIRLHILMSIGSNG</sequence>
<evidence type="ECO:0000313" key="3">
    <source>
        <dbReference type="Proteomes" id="UP000430508"/>
    </source>
</evidence>
<protein>
    <recommendedName>
        <fullName evidence="1">PucR C-terminal helix-turn-helix domain-containing protein</fullName>
    </recommendedName>
</protein>
<gene>
    <name evidence="2" type="ORF">GQ588_11855</name>
</gene>